<dbReference type="GO" id="GO:0005783">
    <property type="term" value="C:endoplasmic reticulum"/>
    <property type="evidence" value="ECO:0007669"/>
    <property type="project" value="TreeGrafter"/>
</dbReference>
<dbReference type="PANTHER" id="PTHR45672:SF3">
    <property type="entry name" value="THIOREDOXIN DOMAIN-CONTAINING PROTEIN 5"/>
    <property type="match status" value="1"/>
</dbReference>
<organism evidence="5 6">
    <name type="scientific">Basidiobolus meristosporus CBS 931.73</name>
    <dbReference type="NCBI Taxonomy" id="1314790"/>
    <lineage>
        <taxon>Eukaryota</taxon>
        <taxon>Fungi</taxon>
        <taxon>Fungi incertae sedis</taxon>
        <taxon>Zoopagomycota</taxon>
        <taxon>Entomophthoromycotina</taxon>
        <taxon>Basidiobolomycetes</taxon>
        <taxon>Basidiobolales</taxon>
        <taxon>Basidiobolaceae</taxon>
        <taxon>Basidiobolus</taxon>
    </lineage>
</organism>
<dbReference type="InterPro" id="IPR017937">
    <property type="entry name" value="Thioredoxin_CS"/>
</dbReference>
<evidence type="ECO:0000256" key="1">
    <source>
        <dbReference type="ARBA" id="ARBA00006347"/>
    </source>
</evidence>
<dbReference type="GO" id="GO:0003756">
    <property type="term" value="F:protein disulfide isomerase activity"/>
    <property type="evidence" value="ECO:0007669"/>
    <property type="project" value="TreeGrafter"/>
</dbReference>
<dbReference type="GO" id="GO:0006457">
    <property type="term" value="P:protein folding"/>
    <property type="evidence" value="ECO:0007669"/>
    <property type="project" value="TreeGrafter"/>
</dbReference>
<dbReference type="Pfam" id="PF00085">
    <property type="entry name" value="Thioredoxin"/>
    <property type="match status" value="1"/>
</dbReference>
<protein>
    <submittedName>
        <fullName evidence="5">The third thioredoxin</fullName>
    </submittedName>
</protein>
<dbReference type="OrthoDB" id="72053at2759"/>
<comment type="similarity">
    <text evidence="1">Belongs to the protein disulfide isomerase family.</text>
</comment>
<keyword evidence="6" id="KW-1185">Reference proteome</keyword>
<dbReference type="STRING" id="1314790.A0A1Y1XS32"/>
<dbReference type="InParanoid" id="A0A1Y1XS32"/>
<dbReference type="PROSITE" id="PS51352">
    <property type="entry name" value="THIOREDOXIN_2"/>
    <property type="match status" value="1"/>
</dbReference>
<feature type="chain" id="PRO_5012982772" evidence="3">
    <location>
        <begin position="20"/>
        <end position="130"/>
    </location>
</feature>
<dbReference type="AlphaFoldDB" id="A0A1Y1XS32"/>
<dbReference type="InterPro" id="IPR051063">
    <property type="entry name" value="PDI"/>
</dbReference>
<evidence type="ECO:0000256" key="3">
    <source>
        <dbReference type="SAM" id="SignalP"/>
    </source>
</evidence>
<name>A0A1Y1XS32_9FUNG</name>
<dbReference type="PANTHER" id="PTHR45672">
    <property type="entry name" value="PROTEIN DISULFIDE-ISOMERASE C17H9.14C-RELATED"/>
    <property type="match status" value="1"/>
</dbReference>
<reference evidence="5 6" key="1">
    <citation type="submission" date="2016-07" db="EMBL/GenBank/DDBJ databases">
        <title>Pervasive Adenine N6-methylation of Active Genes in Fungi.</title>
        <authorList>
            <consortium name="DOE Joint Genome Institute"/>
            <person name="Mondo S.J."/>
            <person name="Dannebaum R.O."/>
            <person name="Kuo R.C."/>
            <person name="Labutti K."/>
            <person name="Haridas S."/>
            <person name="Kuo A."/>
            <person name="Salamov A."/>
            <person name="Ahrendt S.R."/>
            <person name="Lipzen A."/>
            <person name="Sullivan W."/>
            <person name="Andreopoulos W.B."/>
            <person name="Clum A."/>
            <person name="Lindquist E."/>
            <person name="Daum C."/>
            <person name="Ramamoorthy G.K."/>
            <person name="Gryganskyi A."/>
            <person name="Culley D."/>
            <person name="Magnuson J.K."/>
            <person name="James T.Y."/>
            <person name="O'Malley M.A."/>
            <person name="Stajich J.E."/>
            <person name="Spatafora J.W."/>
            <person name="Visel A."/>
            <person name="Grigoriev I.V."/>
        </authorList>
    </citation>
    <scope>NUCLEOTIDE SEQUENCE [LARGE SCALE GENOMIC DNA]</scope>
    <source>
        <strain evidence="5 6">CBS 931.73</strain>
    </source>
</reference>
<evidence type="ECO:0000313" key="5">
    <source>
        <dbReference type="EMBL" id="ORX88557.1"/>
    </source>
</evidence>
<dbReference type="Gene3D" id="3.40.30.10">
    <property type="entry name" value="Glutaredoxin"/>
    <property type="match status" value="1"/>
</dbReference>
<proteinExistence type="inferred from homology"/>
<feature type="signal peptide" evidence="3">
    <location>
        <begin position="1"/>
        <end position="19"/>
    </location>
</feature>
<dbReference type="SUPFAM" id="SSF52833">
    <property type="entry name" value="Thioredoxin-like"/>
    <property type="match status" value="1"/>
</dbReference>
<accession>A0A1Y1XS32</accession>
<feature type="domain" description="Thioredoxin" evidence="4">
    <location>
        <begin position="4"/>
        <end position="128"/>
    </location>
</feature>
<sequence>MKSLFASVIFLYFAAFAQGQDSVLNSQNFAANVDNGTWLIKFFSPTCGYCKRLAPVWQQFSAENLQSLQSQNFHIGEVDCTLYGSLCDQNKVNGYPTINLYRKGVFVEEYTGPRSTDALAEYAKSKVATT</sequence>
<gene>
    <name evidence="5" type="ORF">K493DRAFT_236263</name>
</gene>
<evidence type="ECO:0000259" key="4">
    <source>
        <dbReference type="PROSITE" id="PS51352"/>
    </source>
</evidence>
<evidence type="ECO:0000256" key="2">
    <source>
        <dbReference type="ARBA" id="ARBA00022729"/>
    </source>
</evidence>
<dbReference type="Proteomes" id="UP000193498">
    <property type="component" value="Unassembled WGS sequence"/>
</dbReference>
<dbReference type="InterPro" id="IPR013766">
    <property type="entry name" value="Thioredoxin_domain"/>
</dbReference>
<evidence type="ECO:0000313" key="6">
    <source>
        <dbReference type="Proteomes" id="UP000193498"/>
    </source>
</evidence>
<comment type="caution">
    <text evidence="5">The sequence shown here is derived from an EMBL/GenBank/DDBJ whole genome shotgun (WGS) entry which is preliminary data.</text>
</comment>
<keyword evidence="2 3" id="KW-0732">Signal</keyword>
<dbReference type="InterPro" id="IPR036249">
    <property type="entry name" value="Thioredoxin-like_sf"/>
</dbReference>
<dbReference type="EMBL" id="MCFE01000519">
    <property type="protein sequence ID" value="ORX88557.1"/>
    <property type="molecule type" value="Genomic_DNA"/>
</dbReference>
<dbReference type="CDD" id="cd02961">
    <property type="entry name" value="PDI_a_family"/>
    <property type="match status" value="1"/>
</dbReference>
<dbReference type="PROSITE" id="PS00194">
    <property type="entry name" value="THIOREDOXIN_1"/>
    <property type="match status" value="1"/>
</dbReference>